<name>A0AAD7DTP0_MYCRO</name>
<accession>A0AAD7DTP0</accession>
<evidence type="ECO:0000313" key="2">
    <source>
        <dbReference type="Proteomes" id="UP001221757"/>
    </source>
</evidence>
<organism evidence="1 2">
    <name type="scientific">Mycena rosella</name>
    <name type="common">Pink bonnet</name>
    <name type="synonym">Agaricus rosellus</name>
    <dbReference type="NCBI Taxonomy" id="1033263"/>
    <lineage>
        <taxon>Eukaryota</taxon>
        <taxon>Fungi</taxon>
        <taxon>Dikarya</taxon>
        <taxon>Basidiomycota</taxon>
        <taxon>Agaricomycotina</taxon>
        <taxon>Agaricomycetes</taxon>
        <taxon>Agaricomycetidae</taxon>
        <taxon>Agaricales</taxon>
        <taxon>Marasmiineae</taxon>
        <taxon>Mycenaceae</taxon>
        <taxon>Mycena</taxon>
    </lineage>
</organism>
<dbReference type="Proteomes" id="UP001221757">
    <property type="component" value="Unassembled WGS sequence"/>
</dbReference>
<gene>
    <name evidence="1" type="ORF">B0H17DRAFT_1129753</name>
</gene>
<keyword evidence="2" id="KW-1185">Reference proteome</keyword>
<sequence length="562" mass="63054">MFSERVPSGVRAIEPCTRRAPAFALMMTTQQASTSTAARARSVPQVRRKRPACVSPLPDPLCSEHMPTANPVNEEIRWSRPVFCSSAERHVRTFRCCLRRFGASCKRLRFIVSHHQRRGLSRLCISSPLAMTPNGIFGVGCLNDFLVEASFQASVQCTRSVLSIRARLVCPSVSQSSKYQEVEVAATGRHRDPAASQQPELTSRKQVQATTSYACVRSWNAKQSSRFPHTDLWAFSCTARLANLPFCQTPRLPLESAPKWPLHQTPAFVRNLHRAKPEVQGDHADAVRTPTLRPAASVPSFLNLDVAAQSGEPAPFPARYTDPASIRCALSMRGCEYPRLRSAARVRGQPRHDWHSSWGGDGDSGARLLHCPAETLRAGADRELVRVGRGCRGGLTRMRPRWRDVKLLVTSSYRLLCECYKLLQAAMWLLPHATRFLRECYKLLRLSTGCYELLRQSYELLRAATSSYGTLQPLRHSYEPLPCFYWVLWQLYELLHCNPNPTTRCYTLLRECYAVATRLLCECYAAATRLLWSAPEIGTLATTLRALRGPTGAPERAQGLLM</sequence>
<proteinExistence type="predicted"/>
<evidence type="ECO:0000313" key="1">
    <source>
        <dbReference type="EMBL" id="KAJ7698720.1"/>
    </source>
</evidence>
<protein>
    <submittedName>
        <fullName evidence="1">Uncharacterized protein</fullName>
    </submittedName>
</protein>
<comment type="caution">
    <text evidence="1">The sequence shown here is derived from an EMBL/GenBank/DDBJ whole genome shotgun (WGS) entry which is preliminary data.</text>
</comment>
<dbReference type="EMBL" id="JARKIE010000025">
    <property type="protein sequence ID" value="KAJ7698720.1"/>
    <property type="molecule type" value="Genomic_DNA"/>
</dbReference>
<dbReference type="AlphaFoldDB" id="A0AAD7DTP0"/>
<reference evidence="1" key="1">
    <citation type="submission" date="2023-03" db="EMBL/GenBank/DDBJ databases">
        <title>Massive genome expansion in bonnet fungi (Mycena s.s.) driven by repeated elements and novel gene families across ecological guilds.</title>
        <authorList>
            <consortium name="Lawrence Berkeley National Laboratory"/>
            <person name="Harder C.B."/>
            <person name="Miyauchi S."/>
            <person name="Viragh M."/>
            <person name="Kuo A."/>
            <person name="Thoen E."/>
            <person name="Andreopoulos B."/>
            <person name="Lu D."/>
            <person name="Skrede I."/>
            <person name="Drula E."/>
            <person name="Henrissat B."/>
            <person name="Morin E."/>
            <person name="Kohler A."/>
            <person name="Barry K."/>
            <person name="LaButti K."/>
            <person name="Morin E."/>
            <person name="Salamov A."/>
            <person name="Lipzen A."/>
            <person name="Mereny Z."/>
            <person name="Hegedus B."/>
            <person name="Baldrian P."/>
            <person name="Stursova M."/>
            <person name="Weitz H."/>
            <person name="Taylor A."/>
            <person name="Grigoriev I.V."/>
            <person name="Nagy L.G."/>
            <person name="Martin F."/>
            <person name="Kauserud H."/>
        </authorList>
    </citation>
    <scope>NUCLEOTIDE SEQUENCE</scope>
    <source>
        <strain evidence="1">CBHHK067</strain>
    </source>
</reference>